<dbReference type="SFLD" id="SFLDG00358">
    <property type="entry name" value="Main_(cytGST)"/>
    <property type="match status" value="1"/>
</dbReference>
<dbReference type="GO" id="GO:0016034">
    <property type="term" value="F:maleylacetoacetate isomerase activity"/>
    <property type="evidence" value="ECO:0007669"/>
    <property type="project" value="UniProtKB-EC"/>
</dbReference>
<dbReference type="SFLD" id="SFLDS00019">
    <property type="entry name" value="Glutathione_Transferase_(cytos"/>
    <property type="match status" value="1"/>
</dbReference>
<dbReference type="GO" id="GO:0005737">
    <property type="term" value="C:cytoplasm"/>
    <property type="evidence" value="ECO:0007669"/>
    <property type="project" value="InterPro"/>
</dbReference>
<sequence>MILHGYWRSSSSWRVRIGFALKELDYEYRAVHLVEGGGRQHSAEYRAKNPMRQVPMLEWEENGEEIYLTQSLAILEFLDELRPTPAILPANRVHRAWAREMAEVINAGTQPLQNLAVIQKIKAETDLDARAWCRDWIERGLTAYELLAERRAGAYSVGDEVSLADICLIPQLYNARRFDVELEAFPTILGIEERCNALEAFQVSHPDQQPDAQ</sequence>
<dbReference type="InterPro" id="IPR034333">
    <property type="entry name" value="GST_Zeta_N"/>
</dbReference>
<dbReference type="PANTHER" id="PTHR42673:SF4">
    <property type="entry name" value="MALEYLACETOACETATE ISOMERASE"/>
    <property type="match status" value="1"/>
</dbReference>
<dbReference type="NCBIfam" id="TIGR01262">
    <property type="entry name" value="maiA"/>
    <property type="match status" value="1"/>
</dbReference>
<organism evidence="4 5">
    <name type="scientific">Lujinxingia vulgaris</name>
    <dbReference type="NCBI Taxonomy" id="2600176"/>
    <lineage>
        <taxon>Bacteria</taxon>
        <taxon>Deltaproteobacteria</taxon>
        <taxon>Bradymonadales</taxon>
        <taxon>Lujinxingiaceae</taxon>
        <taxon>Lujinxingia</taxon>
    </lineage>
</organism>
<dbReference type="SUPFAM" id="SSF52833">
    <property type="entry name" value="Thioredoxin-like"/>
    <property type="match status" value="1"/>
</dbReference>
<dbReference type="InterPro" id="IPR010987">
    <property type="entry name" value="Glutathione-S-Trfase_C-like"/>
</dbReference>
<evidence type="ECO:0000313" key="4">
    <source>
        <dbReference type="EMBL" id="TXD36786.1"/>
    </source>
</evidence>
<dbReference type="InterPro" id="IPR036282">
    <property type="entry name" value="Glutathione-S-Trfase_C_sf"/>
</dbReference>
<dbReference type="Proteomes" id="UP000321046">
    <property type="component" value="Unassembled WGS sequence"/>
</dbReference>
<dbReference type="InterPro" id="IPR004045">
    <property type="entry name" value="Glutathione_S-Trfase_N"/>
</dbReference>
<evidence type="ECO:0000259" key="2">
    <source>
        <dbReference type="PROSITE" id="PS50404"/>
    </source>
</evidence>
<dbReference type="Gene3D" id="1.20.1050.10">
    <property type="match status" value="1"/>
</dbReference>
<evidence type="ECO:0000256" key="1">
    <source>
        <dbReference type="ARBA" id="ARBA00010007"/>
    </source>
</evidence>
<keyword evidence="4" id="KW-0413">Isomerase</keyword>
<dbReference type="InterPro" id="IPR036249">
    <property type="entry name" value="Thioredoxin-like_sf"/>
</dbReference>
<dbReference type="RefSeq" id="WP_146974103.1">
    <property type="nucleotide sequence ID" value="NZ_VOSL01000043.1"/>
</dbReference>
<dbReference type="GO" id="GO:0006559">
    <property type="term" value="P:L-phenylalanine catabolic process"/>
    <property type="evidence" value="ECO:0007669"/>
    <property type="project" value="TreeGrafter"/>
</dbReference>
<feature type="domain" description="GST N-terminal" evidence="2">
    <location>
        <begin position="1"/>
        <end position="86"/>
    </location>
</feature>
<gene>
    <name evidence="4" type="primary">maiA</name>
    <name evidence="4" type="ORF">FRC96_08665</name>
</gene>
<dbReference type="GO" id="GO:0006749">
    <property type="term" value="P:glutathione metabolic process"/>
    <property type="evidence" value="ECO:0007669"/>
    <property type="project" value="TreeGrafter"/>
</dbReference>
<feature type="domain" description="GST C-terminal" evidence="3">
    <location>
        <begin position="91"/>
        <end position="213"/>
    </location>
</feature>
<dbReference type="InterPro" id="IPR004046">
    <property type="entry name" value="GST_C"/>
</dbReference>
<name>A0A5C6XAS7_9DELT</name>
<dbReference type="OrthoDB" id="509852at2"/>
<dbReference type="InterPro" id="IPR005955">
    <property type="entry name" value="GST_Zeta"/>
</dbReference>
<dbReference type="Gene3D" id="3.40.30.10">
    <property type="entry name" value="Glutaredoxin"/>
    <property type="match status" value="1"/>
</dbReference>
<protein>
    <submittedName>
        <fullName evidence="4">Maleylacetoacetate isomerase</fullName>
        <ecNumber evidence="4">5.2.1.2</ecNumber>
    </submittedName>
</protein>
<dbReference type="AlphaFoldDB" id="A0A5C6XAS7"/>
<dbReference type="PROSITE" id="PS50404">
    <property type="entry name" value="GST_NTER"/>
    <property type="match status" value="1"/>
</dbReference>
<dbReference type="EC" id="5.2.1.2" evidence="4"/>
<comment type="caution">
    <text evidence="4">The sequence shown here is derived from an EMBL/GenBank/DDBJ whole genome shotgun (WGS) entry which is preliminary data.</text>
</comment>
<reference evidence="4 5" key="1">
    <citation type="submission" date="2019-08" db="EMBL/GenBank/DDBJ databases">
        <title>Bradymonadales sp. TMQ2.</title>
        <authorList>
            <person name="Liang Q."/>
        </authorList>
    </citation>
    <scope>NUCLEOTIDE SEQUENCE [LARGE SCALE GENOMIC DNA]</scope>
    <source>
        <strain evidence="4 5">TMQ2</strain>
    </source>
</reference>
<dbReference type="CDD" id="cd03191">
    <property type="entry name" value="GST_C_Zeta"/>
    <property type="match status" value="1"/>
</dbReference>
<dbReference type="InterPro" id="IPR040079">
    <property type="entry name" value="Glutathione_S-Trfase"/>
</dbReference>
<dbReference type="InterPro" id="IPR034330">
    <property type="entry name" value="GST_Zeta_C"/>
</dbReference>
<dbReference type="GO" id="GO:0004364">
    <property type="term" value="F:glutathione transferase activity"/>
    <property type="evidence" value="ECO:0007669"/>
    <property type="project" value="TreeGrafter"/>
</dbReference>
<dbReference type="PROSITE" id="PS50405">
    <property type="entry name" value="GST_CTER"/>
    <property type="match status" value="1"/>
</dbReference>
<dbReference type="CDD" id="cd03042">
    <property type="entry name" value="GST_N_Zeta"/>
    <property type="match status" value="1"/>
</dbReference>
<proteinExistence type="inferred from homology"/>
<dbReference type="Pfam" id="PF13409">
    <property type="entry name" value="GST_N_2"/>
    <property type="match status" value="1"/>
</dbReference>
<dbReference type="SUPFAM" id="SSF47616">
    <property type="entry name" value="GST C-terminal domain-like"/>
    <property type="match status" value="1"/>
</dbReference>
<accession>A0A5C6XAS7</accession>
<dbReference type="Pfam" id="PF00043">
    <property type="entry name" value="GST_C"/>
    <property type="match status" value="1"/>
</dbReference>
<evidence type="ECO:0000259" key="3">
    <source>
        <dbReference type="PROSITE" id="PS50405"/>
    </source>
</evidence>
<dbReference type="EMBL" id="VOSL01000043">
    <property type="protein sequence ID" value="TXD36786.1"/>
    <property type="molecule type" value="Genomic_DNA"/>
</dbReference>
<dbReference type="FunFam" id="1.20.1050.10:FF:000010">
    <property type="entry name" value="Maleylacetoacetate isomerase isoform 1"/>
    <property type="match status" value="1"/>
</dbReference>
<comment type="similarity">
    <text evidence="1">Belongs to the GST superfamily. Zeta family.</text>
</comment>
<evidence type="ECO:0000313" key="5">
    <source>
        <dbReference type="Proteomes" id="UP000321046"/>
    </source>
</evidence>
<dbReference type="PANTHER" id="PTHR42673">
    <property type="entry name" value="MALEYLACETOACETATE ISOMERASE"/>
    <property type="match status" value="1"/>
</dbReference>